<dbReference type="EMBL" id="JANATA010000019">
    <property type="protein sequence ID" value="MCP3429324.1"/>
    <property type="molecule type" value="Genomic_DNA"/>
</dbReference>
<comment type="similarity">
    <text evidence="4">Belongs to the MsrA Met sulfoxide reductase family.</text>
</comment>
<keyword evidence="1 4" id="KW-0560">Oxidoreductase</keyword>
<comment type="caution">
    <text evidence="6">The sequence shown here is derived from an EMBL/GenBank/DDBJ whole genome shotgun (WGS) entry which is preliminary data.</text>
</comment>
<comment type="catalytic activity">
    <reaction evidence="3 4">
        <text>[thioredoxin]-disulfide + L-methionine + H2O = L-methionine (S)-S-oxide + [thioredoxin]-dithiol</text>
        <dbReference type="Rhea" id="RHEA:19993"/>
        <dbReference type="Rhea" id="RHEA-COMP:10698"/>
        <dbReference type="Rhea" id="RHEA-COMP:10700"/>
        <dbReference type="ChEBI" id="CHEBI:15377"/>
        <dbReference type="ChEBI" id="CHEBI:29950"/>
        <dbReference type="ChEBI" id="CHEBI:50058"/>
        <dbReference type="ChEBI" id="CHEBI:57844"/>
        <dbReference type="ChEBI" id="CHEBI:58772"/>
        <dbReference type="EC" id="1.8.4.11"/>
    </reaction>
</comment>
<comment type="catalytic activity">
    <reaction evidence="2 4">
        <text>L-methionyl-[protein] + [thioredoxin]-disulfide + H2O = L-methionyl-(S)-S-oxide-[protein] + [thioredoxin]-dithiol</text>
        <dbReference type="Rhea" id="RHEA:14217"/>
        <dbReference type="Rhea" id="RHEA-COMP:10698"/>
        <dbReference type="Rhea" id="RHEA-COMP:10700"/>
        <dbReference type="Rhea" id="RHEA-COMP:12313"/>
        <dbReference type="Rhea" id="RHEA-COMP:12315"/>
        <dbReference type="ChEBI" id="CHEBI:15377"/>
        <dbReference type="ChEBI" id="CHEBI:16044"/>
        <dbReference type="ChEBI" id="CHEBI:29950"/>
        <dbReference type="ChEBI" id="CHEBI:44120"/>
        <dbReference type="ChEBI" id="CHEBI:50058"/>
        <dbReference type="EC" id="1.8.4.11"/>
    </reaction>
</comment>
<dbReference type="NCBIfam" id="TIGR00401">
    <property type="entry name" value="msrA"/>
    <property type="match status" value="1"/>
</dbReference>
<gene>
    <name evidence="4 6" type="primary">msrA</name>
    <name evidence="6" type="ORF">NLF92_10240</name>
</gene>
<keyword evidence="7" id="KW-1185">Reference proteome</keyword>
<feature type="domain" description="Peptide methionine sulphoxide reductase MsrA" evidence="5">
    <location>
        <begin position="6"/>
        <end position="159"/>
    </location>
</feature>
<dbReference type="PANTHER" id="PTHR43774">
    <property type="entry name" value="PEPTIDE METHIONINE SULFOXIDE REDUCTASE"/>
    <property type="match status" value="1"/>
</dbReference>
<accession>A0AA42BM70</accession>
<dbReference type="HAMAP" id="MF_01401">
    <property type="entry name" value="MsrA"/>
    <property type="match status" value="1"/>
</dbReference>
<evidence type="ECO:0000259" key="5">
    <source>
        <dbReference type="Pfam" id="PF01625"/>
    </source>
</evidence>
<dbReference type="GO" id="GO:0008113">
    <property type="term" value="F:peptide-methionine (S)-S-oxide reductase activity"/>
    <property type="evidence" value="ECO:0007669"/>
    <property type="project" value="UniProtKB-UniRule"/>
</dbReference>
<dbReference type="RefSeq" id="WP_254101511.1">
    <property type="nucleotide sequence ID" value="NZ_JANATA010000019.1"/>
</dbReference>
<evidence type="ECO:0000313" key="6">
    <source>
        <dbReference type="EMBL" id="MCP3429324.1"/>
    </source>
</evidence>
<dbReference type="EC" id="1.8.4.11" evidence="4"/>
<dbReference type="InterPro" id="IPR002569">
    <property type="entry name" value="Met_Sox_Rdtase_MsrA_dom"/>
</dbReference>
<evidence type="ECO:0000313" key="7">
    <source>
        <dbReference type="Proteomes" id="UP001165413"/>
    </source>
</evidence>
<comment type="function">
    <text evidence="4">Has an important function as a repair enzyme for proteins that have been inactivated by oxidation. Catalyzes the reversible oxidation-reduction of methionine sulfoxide in proteins to methionine.</text>
</comment>
<proteinExistence type="inferred from homology"/>
<dbReference type="PANTHER" id="PTHR43774:SF1">
    <property type="entry name" value="PEPTIDE METHIONINE SULFOXIDE REDUCTASE MSRA 2"/>
    <property type="match status" value="1"/>
</dbReference>
<dbReference type="Proteomes" id="UP001165413">
    <property type="component" value="Unassembled WGS sequence"/>
</dbReference>
<sequence length="180" mass="20297">MANIQEITLGGGCFWCIESAFNKVKGVQSAISGYSNGHTENPTYEAVCTGETGYNEIVRVTFDADIIDFTTILEIFFGLHDPTQLNKQGNDTGTQYRGGIYYHTTEQKEIAEAFIEKLTADKIYAAPIVTELEPVKNYYPAEDYHQDYFNNNPGNTYCNLVVGPKIAKFKQRFVEYLKVD</sequence>
<evidence type="ECO:0000256" key="2">
    <source>
        <dbReference type="ARBA" id="ARBA00047806"/>
    </source>
</evidence>
<evidence type="ECO:0000256" key="1">
    <source>
        <dbReference type="ARBA" id="ARBA00023002"/>
    </source>
</evidence>
<dbReference type="Pfam" id="PF01625">
    <property type="entry name" value="PMSR"/>
    <property type="match status" value="1"/>
</dbReference>
<dbReference type="InterPro" id="IPR036509">
    <property type="entry name" value="Met_Sox_Rdtase_MsrA_sf"/>
</dbReference>
<organism evidence="6 7">
    <name type="scientific">Opacimonas viscosa</name>
    <dbReference type="NCBI Taxonomy" id="2961944"/>
    <lineage>
        <taxon>Bacteria</taxon>
        <taxon>Pseudomonadati</taxon>
        <taxon>Pseudomonadota</taxon>
        <taxon>Gammaproteobacteria</taxon>
        <taxon>Alteromonadales</taxon>
        <taxon>Alteromonadaceae</taxon>
        <taxon>Opacimonas</taxon>
    </lineage>
</organism>
<dbReference type="Gene3D" id="3.30.1060.10">
    <property type="entry name" value="Peptide methionine sulphoxide reductase MsrA"/>
    <property type="match status" value="1"/>
</dbReference>
<name>A0AA42BM70_9ALTE</name>
<dbReference type="AlphaFoldDB" id="A0AA42BM70"/>
<evidence type="ECO:0000256" key="3">
    <source>
        <dbReference type="ARBA" id="ARBA00048782"/>
    </source>
</evidence>
<evidence type="ECO:0000256" key="4">
    <source>
        <dbReference type="HAMAP-Rule" id="MF_01401"/>
    </source>
</evidence>
<feature type="active site" evidence="4">
    <location>
        <position position="13"/>
    </location>
</feature>
<dbReference type="SUPFAM" id="SSF55068">
    <property type="entry name" value="Peptide methionine sulfoxide reductase"/>
    <property type="match status" value="1"/>
</dbReference>
<protein>
    <recommendedName>
        <fullName evidence="4">Peptide methionine sulfoxide reductase MsrA</fullName>
        <shortName evidence="4">Protein-methionine-S-oxide reductase</shortName>
        <ecNumber evidence="4">1.8.4.11</ecNumber>
    </recommendedName>
    <alternativeName>
        <fullName evidence="4">Peptide-methionine (S)-S-oxide reductase</fullName>
        <shortName evidence="4">Peptide Met(O) reductase</shortName>
    </alternativeName>
</protein>
<reference evidence="6" key="1">
    <citation type="submission" date="2022-07" db="EMBL/GenBank/DDBJ databases">
        <title>Characterization of the Novel Bacterium Alteromonas immobilis LMIT006 and Alteromonas gregis LMIT007.</title>
        <authorList>
            <person name="Lin X."/>
        </authorList>
    </citation>
    <scope>NUCLEOTIDE SEQUENCE</scope>
    <source>
        <strain evidence="6">LMIT007</strain>
    </source>
</reference>